<dbReference type="EMBL" id="BKAV01000001">
    <property type="protein sequence ID" value="GEP99159.1"/>
    <property type="molecule type" value="Genomic_DNA"/>
</dbReference>
<evidence type="ECO:0000313" key="1">
    <source>
        <dbReference type="EMBL" id="GEP99159.1"/>
    </source>
</evidence>
<sequence length="207" mass="23499">MDTFRTMTELENATTKNKDWDIITRDVKSAVLIAAIHGGGIEPGTTEVCDLIAEKGHYSFYTFKGLRRQKNVELHVTSRHYDQSTMQVMVSKVYQAVAIHGCIGDESIVYIGGKDKSLMASIEQLLTKANFKVAKAPDHLSGKHDDNIINYTQQNAGVQLELTTALRQSFFKDYKFNRKHRESRDNWNHHMYAFADAIIKAIETSNK</sequence>
<dbReference type="OrthoDB" id="7721587at2"/>
<evidence type="ECO:0000313" key="4">
    <source>
        <dbReference type="Proteomes" id="UP000321598"/>
    </source>
</evidence>
<reference evidence="1 4" key="2">
    <citation type="submission" date="2019-07" db="EMBL/GenBank/DDBJ databases">
        <title>Whole genome shotgun sequence of Staphylococcus arlettae NBRC 109765.</title>
        <authorList>
            <person name="Hosoyama A."/>
            <person name="Uohara A."/>
            <person name="Ohji S."/>
            <person name="Ichikawa N."/>
        </authorList>
    </citation>
    <scope>NUCLEOTIDE SEQUENCE [LARGE SCALE GENOMIC DNA]</scope>
    <source>
        <strain evidence="1 4">NBRC 109765</strain>
    </source>
</reference>
<proteinExistence type="predicted"/>
<dbReference type="AlphaFoldDB" id="A0A380CG41"/>
<evidence type="ECO:0000313" key="3">
    <source>
        <dbReference type="Proteomes" id="UP000254956"/>
    </source>
</evidence>
<dbReference type="Pfam" id="PF05908">
    <property type="entry name" value="Gamma_PGA_hydro"/>
    <property type="match status" value="1"/>
</dbReference>
<dbReference type="Proteomes" id="UP000321598">
    <property type="component" value="Unassembled WGS sequence"/>
</dbReference>
<name>A0A380CG41_9STAP</name>
<organism evidence="2 3">
    <name type="scientific">Staphylococcus arlettae</name>
    <dbReference type="NCBI Taxonomy" id="29378"/>
    <lineage>
        <taxon>Bacteria</taxon>
        <taxon>Bacillati</taxon>
        <taxon>Bacillota</taxon>
        <taxon>Bacilli</taxon>
        <taxon>Bacillales</taxon>
        <taxon>Staphylococcaceae</taxon>
        <taxon>Staphylococcus</taxon>
    </lineage>
</organism>
<keyword evidence="4" id="KW-1185">Reference proteome</keyword>
<dbReference type="Gene3D" id="3.40.630.100">
    <property type="entry name" value="Poly-gamma-glutamate hydrolase, zinc-binding motif"/>
    <property type="match status" value="1"/>
</dbReference>
<dbReference type="InterPro" id="IPR008585">
    <property type="entry name" value="Gamma_PGA_hydro"/>
</dbReference>
<dbReference type="Proteomes" id="UP000254956">
    <property type="component" value="Unassembled WGS sequence"/>
</dbReference>
<dbReference type="EMBL" id="UGZE01000001">
    <property type="protein sequence ID" value="SUJ20143.1"/>
    <property type="molecule type" value="Genomic_DNA"/>
</dbReference>
<accession>A0A380CG41</accession>
<reference evidence="2 3" key="1">
    <citation type="submission" date="2018-06" db="EMBL/GenBank/DDBJ databases">
        <authorList>
            <consortium name="Pathogen Informatics"/>
            <person name="Doyle S."/>
        </authorList>
    </citation>
    <scope>NUCLEOTIDE SEQUENCE [LARGE SCALE GENOMIC DNA]</scope>
    <source>
        <strain evidence="2 3">NCTC12413</strain>
    </source>
</reference>
<dbReference type="STRING" id="1212545.SARL_11706"/>
<gene>
    <name evidence="2" type="ORF">NCTC12413_01618</name>
    <name evidence="1" type="ORF">SAR03_01970</name>
</gene>
<dbReference type="InterPro" id="IPR038128">
    <property type="entry name" value="Gamma_PGA_hydro_sf"/>
</dbReference>
<dbReference type="RefSeq" id="WP_002511017.1">
    <property type="nucleotide sequence ID" value="NZ_AP019698.1"/>
</dbReference>
<protein>
    <submittedName>
        <fullName evidence="2">Phage-related replication protein</fullName>
    </submittedName>
</protein>
<evidence type="ECO:0000313" key="2">
    <source>
        <dbReference type="EMBL" id="SUJ20143.1"/>
    </source>
</evidence>